<dbReference type="STRING" id="402881.Plav_2621"/>
<dbReference type="AlphaFoldDB" id="A7HWE6"/>
<dbReference type="PANTHER" id="PTHR45953">
    <property type="entry name" value="IDURONATE 2-SULFATASE"/>
    <property type="match status" value="1"/>
</dbReference>
<keyword evidence="5" id="KW-1185">Reference proteome</keyword>
<dbReference type="Pfam" id="PF00884">
    <property type="entry name" value="Sulfatase"/>
    <property type="match status" value="1"/>
</dbReference>
<evidence type="ECO:0000256" key="1">
    <source>
        <dbReference type="ARBA" id="ARBA00022723"/>
    </source>
</evidence>
<gene>
    <name evidence="4" type="ordered locus">Plav_2621</name>
</gene>
<organism evidence="4 5">
    <name type="scientific">Parvibaculum lavamentivorans (strain DS-1 / DSM 13023 / NCIMB 13966)</name>
    <dbReference type="NCBI Taxonomy" id="402881"/>
    <lineage>
        <taxon>Bacteria</taxon>
        <taxon>Pseudomonadati</taxon>
        <taxon>Pseudomonadota</taxon>
        <taxon>Alphaproteobacteria</taxon>
        <taxon>Hyphomicrobiales</taxon>
        <taxon>Parvibaculaceae</taxon>
        <taxon>Parvibaculum</taxon>
    </lineage>
</organism>
<dbReference type="KEGG" id="pla:Plav_2621"/>
<dbReference type="RefSeq" id="WP_012111541.1">
    <property type="nucleotide sequence ID" value="NC_009719.1"/>
</dbReference>
<dbReference type="GO" id="GO:0008484">
    <property type="term" value="F:sulfuric ester hydrolase activity"/>
    <property type="evidence" value="ECO:0007669"/>
    <property type="project" value="TreeGrafter"/>
</dbReference>
<dbReference type="InterPro" id="IPR000917">
    <property type="entry name" value="Sulfatase_N"/>
</dbReference>
<dbReference type="EMBL" id="CP000774">
    <property type="protein sequence ID" value="ABS64229.1"/>
    <property type="molecule type" value="Genomic_DNA"/>
</dbReference>
<dbReference type="Proteomes" id="UP000006377">
    <property type="component" value="Chromosome"/>
</dbReference>
<dbReference type="GO" id="GO:0005737">
    <property type="term" value="C:cytoplasm"/>
    <property type="evidence" value="ECO:0007669"/>
    <property type="project" value="TreeGrafter"/>
</dbReference>
<dbReference type="PANTHER" id="PTHR45953:SF1">
    <property type="entry name" value="IDURONATE 2-SULFATASE"/>
    <property type="match status" value="1"/>
</dbReference>
<evidence type="ECO:0000313" key="5">
    <source>
        <dbReference type="Proteomes" id="UP000006377"/>
    </source>
</evidence>
<dbReference type="GO" id="GO:0046872">
    <property type="term" value="F:metal ion binding"/>
    <property type="evidence" value="ECO:0007669"/>
    <property type="project" value="UniProtKB-KW"/>
</dbReference>
<reference evidence="4 5" key="1">
    <citation type="journal article" date="2011" name="Stand. Genomic Sci.">
        <title>Complete genome sequence of Parvibaculum lavamentivorans type strain (DS-1(T)).</title>
        <authorList>
            <person name="Schleheck D."/>
            <person name="Weiss M."/>
            <person name="Pitluck S."/>
            <person name="Bruce D."/>
            <person name="Land M.L."/>
            <person name="Han S."/>
            <person name="Saunders E."/>
            <person name="Tapia R."/>
            <person name="Detter C."/>
            <person name="Brettin T."/>
            <person name="Han J."/>
            <person name="Woyke T."/>
            <person name="Goodwin L."/>
            <person name="Pennacchio L."/>
            <person name="Nolan M."/>
            <person name="Cook A.M."/>
            <person name="Kjelleberg S."/>
            <person name="Thomas T."/>
        </authorList>
    </citation>
    <scope>NUCLEOTIDE SEQUENCE [LARGE SCALE GENOMIC DNA]</scope>
    <source>
        <strain evidence="5">DS-1 / DSM 13023 / NCIMB 13966</strain>
    </source>
</reference>
<accession>A7HWE6</accession>
<dbReference type="eggNOG" id="COG3119">
    <property type="taxonomic scope" value="Bacteria"/>
</dbReference>
<dbReference type="OrthoDB" id="9795675at2"/>
<dbReference type="InterPro" id="IPR017850">
    <property type="entry name" value="Alkaline_phosphatase_core_sf"/>
</dbReference>
<proteinExistence type="predicted"/>
<dbReference type="Gene3D" id="3.40.720.10">
    <property type="entry name" value="Alkaline Phosphatase, subunit A"/>
    <property type="match status" value="1"/>
</dbReference>
<name>A7HWE6_PARL1</name>
<evidence type="ECO:0000256" key="2">
    <source>
        <dbReference type="ARBA" id="ARBA00022801"/>
    </source>
</evidence>
<dbReference type="HOGENOM" id="CLU_006332_9_2_5"/>
<dbReference type="SUPFAM" id="SSF53649">
    <property type="entry name" value="Alkaline phosphatase-like"/>
    <property type="match status" value="1"/>
</dbReference>
<keyword evidence="1" id="KW-0479">Metal-binding</keyword>
<evidence type="ECO:0000313" key="4">
    <source>
        <dbReference type="EMBL" id="ABS64229.1"/>
    </source>
</evidence>
<keyword evidence="2" id="KW-0378">Hydrolase</keyword>
<evidence type="ECO:0000259" key="3">
    <source>
        <dbReference type="Pfam" id="PF00884"/>
    </source>
</evidence>
<protein>
    <submittedName>
        <fullName evidence="4">Sulfatase</fullName>
    </submittedName>
</protein>
<sequence length="512" mass="58094">MGRKILFITTDQMRFDAIGANGQKVARTPAIDALAKAGINYTRAHNQNVVCMPARSTMITGQYVSTHGVWMNGVPLPVDAPSVAQYLNEKGGYKTALIGKAHFEPFLDLHQQFYESQMARRGENGPHRGFDYMELATHSPLILHYNEWMKKNEPEALNYFYQNLNDKFQVNAAGGGETGGCQLHFNKIAREHYHTDWVADRTIDWLASVGAGDDWFCWMSFPDPHHPWDPPQSELHRHPWRDTPLPEFYPGSKEKIEAVLADKPRHWMEWYTGERVTNFEAPPEFRAQDMTADQVQEINAFTHVENELIDEAIAKVMAYVEKRGWGDDVDVVFTTDHGEFQGEFGLLFKGPYHVDALMRLPMIWRPAKSAKVAPAAVEKPVGQVDLAPTFCEIAGLPVPEWMQGKPMPKTDAEGDAQGRERVFTEWDCKHVDGTTVGLRTIYRDGYTITAYLPGTIYDGSEGELYDHANDPRQFRNLWNDPAYAKLKSDLLADLKDNLPPVRDPQLEYVAPV</sequence>
<feature type="domain" description="Sulfatase N-terminal" evidence="3">
    <location>
        <begin position="5"/>
        <end position="395"/>
    </location>
</feature>